<feature type="region of interest" description="Disordered" evidence="6">
    <location>
        <begin position="273"/>
        <end position="294"/>
    </location>
</feature>
<gene>
    <name evidence="8" type="ORF">ACFPYL_18685</name>
</gene>
<dbReference type="PANTHER" id="PTHR13847:SF274">
    <property type="entry name" value="RIESKE 2FE-2S IRON-SULFUR PROTEIN YHFW-RELATED"/>
    <property type="match status" value="1"/>
</dbReference>
<dbReference type="EMBL" id="JBHSRJ010000008">
    <property type="protein sequence ID" value="MFC6045122.1"/>
    <property type="molecule type" value="Genomic_DNA"/>
</dbReference>
<keyword evidence="2" id="KW-0479">Metal-binding</keyword>
<dbReference type="InterPro" id="IPR005805">
    <property type="entry name" value="Rieske_Fe-S_prot_C"/>
</dbReference>
<organism evidence="8 9">
    <name type="scientific">Nocardioides hankookensis</name>
    <dbReference type="NCBI Taxonomy" id="443157"/>
    <lineage>
        <taxon>Bacteria</taxon>
        <taxon>Bacillati</taxon>
        <taxon>Actinomycetota</taxon>
        <taxon>Actinomycetes</taxon>
        <taxon>Propionibacteriales</taxon>
        <taxon>Nocardioidaceae</taxon>
        <taxon>Nocardioides</taxon>
    </lineage>
</organism>
<dbReference type="Pfam" id="PF01266">
    <property type="entry name" value="DAO"/>
    <property type="match status" value="1"/>
</dbReference>
<evidence type="ECO:0000259" key="7">
    <source>
        <dbReference type="PROSITE" id="PS51296"/>
    </source>
</evidence>
<evidence type="ECO:0000313" key="9">
    <source>
        <dbReference type="Proteomes" id="UP001596135"/>
    </source>
</evidence>
<keyword evidence="1" id="KW-0001">2Fe-2S</keyword>
<dbReference type="Proteomes" id="UP001596135">
    <property type="component" value="Unassembled WGS sequence"/>
</dbReference>
<feature type="domain" description="Rieske" evidence="7">
    <location>
        <begin position="422"/>
        <end position="476"/>
    </location>
</feature>
<keyword evidence="9" id="KW-1185">Reference proteome</keyword>
<dbReference type="InterPro" id="IPR017941">
    <property type="entry name" value="Rieske_2Fe-2S"/>
</dbReference>
<dbReference type="PRINTS" id="PR00162">
    <property type="entry name" value="RIESKE"/>
</dbReference>
<dbReference type="SUPFAM" id="SSF50022">
    <property type="entry name" value="ISP domain"/>
    <property type="match status" value="1"/>
</dbReference>
<dbReference type="Gene3D" id="3.50.50.60">
    <property type="entry name" value="FAD/NAD(P)-binding domain"/>
    <property type="match status" value="1"/>
</dbReference>
<name>A0ABW1LPK5_9ACTN</name>
<sequence length="476" mass="50553">MVLTSVWETRGQSRAPSDQTLPGRAEVTVVGGGLTGLTTALLLARAGCGVVLLEARQLGSGTTGRSTAKLSVLQGSRLAGIRSRQSAGVLRSYVDANREAQAWVGRFAEEHGVAFERRPDHAYANGESGRRLVDRIHGAATDAGLRTRVVDDVALPFPTYGAVRLDDQLQLDPLELVTALSDAAVAHGVQVVEGARVHSVKGRGPLRVLLADGRELATDRVVVATGMPMLDRGGFFARMTPARSYGLAFRTPGPAVDGMYLSVDPPSRSLRTAPGTDGDHLLLVGGNGHTTGRTSSELERVEELRRWTAEHFPGADETHAWSAQDYLTHHSLPYAGPVLPGSDHVLVAGGFAKWGMTNGVAAALAIAGQVLGGHQEWASAFRTWSPREVRGLARGAVANGEVGVQLTLGWLTPPRRERGSVVCTHLGGVVRWNDAEGSWDCPLHGSRFDSDGDVLEGPATCGLRTKTTKTMDEEQA</sequence>
<dbReference type="InterPro" id="IPR006076">
    <property type="entry name" value="FAD-dep_OxRdtase"/>
</dbReference>
<accession>A0ABW1LPK5</accession>
<dbReference type="InterPro" id="IPR036922">
    <property type="entry name" value="Rieske_2Fe-2S_sf"/>
</dbReference>
<evidence type="ECO:0000256" key="2">
    <source>
        <dbReference type="ARBA" id="ARBA00022723"/>
    </source>
</evidence>
<dbReference type="Pfam" id="PF00355">
    <property type="entry name" value="Rieske"/>
    <property type="match status" value="1"/>
</dbReference>
<evidence type="ECO:0000256" key="3">
    <source>
        <dbReference type="ARBA" id="ARBA00023004"/>
    </source>
</evidence>
<evidence type="ECO:0000313" key="8">
    <source>
        <dbReference type="EMBL" id="MFC6045122.1"/>
    </source>
</evidence>
<dbReference type="PANTHER" id="PTHR13847">
    <property type="entry name" value="SARCOSINE DEHYDROGENASE-RELATED"/>
    <property type="match status" value="1"/>
</dbReference>
<dbReference type="SUPFAM" id="SSF51905">
    <property type="entry name" value="FAD/NAD(P)-binding domain"/>
    <property type="match status" value="1"/>
</dbReference>
<dbReference type="PROSITE" id="PS51296">
    <property type="entry name" value="RIESKE"/>
    <property type="match status" value="1"/>
</dbReference>
<feature type="region of interest" description="Disordered" evidence="6">
    <location>
        <begin position="1"/>
        <end position="20"/>
    </location>
</feature>
<reference evidence="9" key="1">
    <citation type="journal article" date="2019" name="Int. J. Syst. Evol. Microbiol.">
        <title>The Global Catalogue of Microorganisms (GCM) 10K type strain sequencing project: providing services to taxonomists for standard genome sequencing and annotation.</title>
        <authorList>
            <consortium name="The Broad Institute Genomics Platform"/>
            <consortium name="The Broad Institute Genome Sequencing Center for Infectious Disease"/>
            <person name="Wu L."/>
            <person name="Ma J."/>
        </authorList>
    </citation>
    <scope>NUCLEOTIDE SEQUENCE [LARGE SCALE GENOMIC DNA]</scope>
    <source>
        <strain evidence="9">CCUG 54522</strain>
    </source>
</reference>
<protein>
    <submittedName>
        <fullName evidence="8">FAD-dependent oxidoreductase</fullName>
    </submittedName>
</protein>
<comment type="caution">
    <text evidence="8">The sequence shown here is derived from an EMBL/GenBank/DDBJ whole genome shotgun (WGS) entry which is preliminary data.</text>
</comment>
<dbReference type="Gene3D" id="3.30.9.10">
    <property type="entry name" value="D-Amino Acid Oxidase, subunit A, domain 2"/>
    <property type="match status" value="1"/>
</dbReference>
<evidence type="ECO:0000256" key="1">
    <source>
        <dbReference type="ARBA" id="ARBA00022714"/>
    </source>
</evidence>
<proteinExistence type="predicted"/>
<evidence type="ECO:0000256" key="4">
    <source>
        <dbReference type="ARBA" id="ARBA00023014"/>
    </source>
</evidence>
<dbReference type="InterPro" id="IPR036188">
    <property type="entry name" value="FAD/NAD-bd_sf"/>
</dbReference>
<evidence type="ECO:0000256" key="6">
    <source>
        <dbReference type="SAM" id="MobiDB-lite"/>
    </source>
</evidence>
<dbReference type="Gene3D" id="2.102.10.10">
    <property type="entry name" value="Rieske [2Fe-2S] iron-sulphur domain"/>
    <property type="match status" value="1"/>
</dbReference>
<dbReference type="RefSeq" id="WP_379157730.1">
    <property type="nucleotide sequence ID" value="NZ_JBHSRJ010000008.1"/>
</dbReference>
<keyword evidence="4" id="KW-0411">Iron-sulfur</keyword>
<keyword evidence="3" id="KW-0408">Iron</keyword>
<keyword evidence="5" id="KW-1015">Disulfide bond</keyword>
<evidence type="ECO:0000256" key="5">
    <source>
        <dbReference type="ARBA" id="ARBA00023157"/>
    </source>
</evidence>